<dbReference type="RefSeq" id="WP_184077921.1">
    <property type="nucleotide sequence ID" value="NZ_JACIJP010000001.1"/>
</dbReference>
<keyword evidence="3 11" id="KW-0645">Protease</keyword>
<name>A0A841IXV2_9SPHN</name>
<dbReference type="Pfam" id="PF00675">
    <property type="entry name" value="Peptidase_M16"/>
    <property type="match status" value="1"/>
</dbReference>
<dbReference type="Gene3D" id="3.30.830.10">
    <property type="entry name" value="Metalloenzyme, LuxS/M16 peptidase-like"/>
    <property type="match status" value="4"/>
</dbReference>
<dbReference type="InterPro" id="IPR011249">
    <property type="entry name" value="Metalloenz_LuxS/M16"/>
</dbReference>
<evidence type="ECO:0000256" key="2">
    <source>
        <dbReference type="ARBA" id="ARBA00007261"/>
    </source>
</evidence>
<evidence type="ECO:0000256" key="3">
    <source>
        <dbReference type="ARBA" id="ARBA00022670"/>
    </source>
</evidence>
<evidence type="ECO:0000256" key="5">
    <source>
        <dbReference type="ARBA" id="ARBA00022801"/>
    </source>
</evidence>
<gene>
    <name evidence="11" type="ORF">FHS92_000911</name>
</gene>
<dbReference type="EMBL" id="JACIJP010000001">
    <property type="protein sequence ID" value="MBB6123204.1"/>
    <property type="molecule type" value="Genomic_DNA"/>
</dbReference>
<keyword evidence="4" id="KW-0479">Metal-binding</keyword>
<dbReference type="GO" id="GO:0046872">
    <property type="term" value="F:metal ion binding"/>
    <property type="evidence" value="ECO:0007669"/>
    <property type="project" value="UniProtKB-KW"/>
</dbReference>
<protein>
    <submittedName>
        <fullName evidence="11">Zinc protease</fullName>
        <ecNumber evidence="11">3.4.24.-</ecNumber>
    </submittedName>
</protein>
<dbReference type="InterPro" id="IPR001431">
    <property type="entry name" value="Pept_M16_Zn_BS"/>
</dbReference>
<keyword evidence="6" id="KW-0862">Zinc</keyword>
<keyword evidence="5 11" id="KW-0378">Hydrolase</keyword>
<evidence type="ECO:0000313" key="11">
    <source>
        <dbReference type="EMBL" id="MBB6123204.1"/>
    </source>
</evidence>
<evidence type="ECO:0000256" key="1">
    <source>
        <dbReference type="ARBA" id="ARBA00001947"/>
    </source>
</evidence>
<feature type="domain" description="Peptidase M16 C-terminal" evidence="10">
    <location>
        <begin position="741"/>
        <end position="908"/>
    </location>
</feature>
<comment type="cofactor">
    <cofactor evidence="1">
        <name>Zn(2+)</name>
        <dbReference type="ChEBI" id="CHEBI:29105"/>
    </cofactor>
</comment>
<dbReference type="Proteomes" id="UP000552700">
    <property type="component" value="Unassembled WGS sequence"/>
</dbReference>
<dbReference type="PANTHER" id="PTHR43690:SF17">
    <property type="entry name" value="PROTEIN YHJJ"/>
    <property type="match status" value="1"/>
</dbReference>
<organism evidence="11 12">
    <name type="scientific">Sphingobium subterraneum</name>
    <dbReference type="NCBI Taxonomy" id="627688"/>
    <lineage>
        <taxon>Bacteria</taxon>
        <taxon>Pseudomonadati</taxon>
        <taxon>Pseudomonadota</taxon>
        <taxon>Alphaproteobacteria</taxon>
        <taxon>Sphingomonadales</taxon>
        <taxon>Sphingomonadaceae</taxon>
        <taxon>Sphingobium</taxon>
    </lineage>
</organism>
<comment type="caution">
    <text evidence="11">The sequence shown here is derived from an EMBL/GenBank/DDBJ whole genome shotgun (WGS) entry which is preliminary data.</text>
</comment>
<dbReference type="AlphaFoldDB" id="A0A841IXV2"/>
<sequence>MTHRSARALLSLSFVALIWSGVAAPLQAKSVVRPAAPVVRKVPPLPVRKPAVAAPVVAKALAPVAAPRPWLYENSDVPIDTQWLFGTLPNGLRYAIRNNGVPPGQVSVRLRIDAGSLMERDNELGFAHFMEHLTFRGSKYVPDGESKRIWQRLGVSFGSDSNAQTTPTGTTYALDLPQAVPDSLNESLKILAGMMTDPNIVPAAVDAERAVVLAEMREGMGPGTKVADATRELYFAGQLLAKRSPIGTPETLTAARADALQAFHDRWYRPENAVISISGDIDRKQAEALIIQNFGAWKRSGTAAPQPDFGAPDPKAPTSAVVVQPGVPITLSLAWLRPWRPKADTIVYNQGKLSDMVALQLINRRLEQAARGTASFLSASVDVQDVSRSVDGTFVSIVPIGKDWQKALNDVRAVIEDAKATPPTEQDIAREYAQFDTSLAVLVENQDTEASAKQASDIASAVDIRETTVSPETALGILRSARPQMTPAAMLAATRRMFTSDAMRAMLVLPTAEQGAEQKLATTLATPVAAASNIRLSSDAVTMDDLPKLGPPGKVVATETQPLGMQIITFANGVKLTLFANTAESGKVRINVRFGHGQQDLSPRQTVPSGPAGYILAANGIGKLGQRDLDELTNGRRLGFDFGIDDDAFEMAALTRPADYRDQLKLFATKLAAPAWDPAPIERTKAALTAAQDSMSGSPDAVLGRDLMWLLRDRDARFLTPGAKEVAALTPAAFRAQWEPILAAGPIEVQVFGDVKADEAVAAVAATFGALPPRAETKPSREGRTLKFPKHNKTPLVLFHDGDPDQAAATIAWPTGSGFAQTKDARRLDILAQIISDRLFEKLRSIDGASYSPQAQSNWPFAYEKSKGYLVVSSQLKPERIDYFYALIGDIVTDLASKPVSADELQRTTAPMRQLLSRASTGNAFWMNQMEGATRDPRYIAVMKSLGSDLLEVTAADLQVLARKYLVPKKSYSVVVLPRQAAAKR</sequence>
<dbReference type="InterPro" id="IPR050626">
    <property type="entry name" value="Peptidase_M16"/>
</dbReference>
<comment type="similarity">
    <text evidence="2 8">Belongs to the peptidase M16 family.</text>
</comment>
<evidence type="ECO:0000256" key="6">
    <source>
        <dbReference type="ARBA" id="ARBA00022833"/>
    </source>
</evidence>
<evidence type="ECO:0000259" key="9">
    <source>
        <dbReference type="Pfam" id="PF00675"/>
    </source>
</evidence>
<dbReference type="InterPro" id="IPR011765">
    <property type="entry name" value="Pept_M16_N"/>
</dbReference>
<dbReference type="EC" id="3.4.24.-" evidence="11"/>
<evidence type="ECO:0000256" key="7">
    <source>
        <dbReference type="ARBA" id="ARBA00023049"/>
    </source>
</evidence>
<dbReference type="GO" id="GO:0004222">
    <property type="term" value="F:metalloendopeptidase activity"/>
    <property type="evidence" value="ECO:0007669"/>
    <property type="project" value="InterPro"/>
</dbReference>
<evidence type="ECO:0000256" key="8">
    <source>
        <dbReference type="RuleBase" id="RU004447"/>
    </source>
</evidence>
<dbReference type="InterPro" id="IPR007863">
    <property type="entry name" value="Peptidase_M16_C"/>
</dbReference>
<dbReference type="Pfam" id="PF05193">
    <property type="entry name" value="Peptidase_M16_C"/>
    <property type="match status" value="2"/>
</dbReference>
<dbReference type="SUPFAM" id="SSF63411">
    <property type="entry name" value="LuxS/MPP-like metallohydrolase"/>
    <property type="match status" value="4"/>
</dbReference>
<dbReference type="PROSITE" id="PS00143">
    <property type="entry name" value="INSULINASE"/>
    <property type="match status" value="1"/>
</dbReference>
<keyword evidence="12" id="KW-1185">Reference proteome</keyword>
<dbReference type="PANTHER" id="PTHR43690">
    <property type="entry name" value="NARDILYSIN"/>
    <property type="match status" value="1"/>
</dbReference>
<evidence type="ECO:0000256" key="4">
    <source>
        <dbReference type="ARBA" id="ARBA00022723"/>
    </source>
</evidence>
<feature type="domain" description="Peptidase M16 N-terminal" evidence="9">
    <location>
        <begin position="105"/>
        <end position="217"/>
    </location>
</feature>
<keyword evidence="7" id="KW-0482">Metalloprotease</keyword>
<accession>A0A841IXV2</accession>
<evidence type="ECO:0000259" key="10">
    <source>
        <dbReference type="Pfam" id="PF05193"/>
    </source>
</evidence>
<feature type="domain" description="Peptidase M16 C-terminal" evidence="10">
    <location>
        <begin position="257"/>
        <end position="431"/>
    </location>
</feature>
<evidence type="ECO:0000313" key="12">
    <source>
        <dbReference type="Proteomes" id="UP000552700"/>
    </source>
</evidence>
<reference evidence="11 12" key="1">
    <citation type="submission" date="2020-08" db="EMBL/GenBank/DDBJ databases">
        <title>Genomic Encyclopedia of Type Strains, Phase IV (KMG-IV): sequencing the most valuable type-strain genomes for metagenomic binning, comparative biology and taxonomic classification.</title>
        <authorList>
            <person name="Goeker M."/>
        </authorList>
    </citation>
    <scope>NUCLEOTIDE SEQUENCE [LARGE SCALE GENOMIC DNA]</scope>
    <source>
        <strain evidence="11 12">DSM 102255</strain>
    </source>
</reference>
<dbReference type="GO" id="GO:0006508">
    <property type="term" value="P:proteolysis"/>
    <property type="evidence" value="ECO:0007669"/>
    <property type="project" value="UniProtKB-KW"/>
</dbReference>
<proteinExistence type="inferred from homology"/>